<dbReference type="EMBL" id="KI894010">
    <property type="protein sequence ID" value="OCF50188.1"/>
    <property type="molecule type" value="Genomic_DNA"/>
</dbReference>
<evidence type="ECO:0000256" key="5">
    <source>
        <dbReference type="ARBA" id="ARBA00044801"/>
    </source>
</evidence>
<reference evidence="9" key="2">
    <citation type="submission" date="2013-07" db="EMBL/GenBank/DDBJ databases">
        <authorList>
            <consortium name="The Broad Institute Genome Sequencing Platform"/>
            <person name="Cuomo C."/>
            <person name="Litvintseva A."/>
            <person name="Chen Y."/>
            <person name="Heitman J."/>
            <person name="Sun S."/>
            <person name="Springer D."/>
            <person name="Dromer F."/>
            <person name="Young S.K."/>
            <person name="Zeng Q."/>
            <person name="Gargeya S."/>
            <person name="Fitzgerald M."/>
            <person name="Abouelleil A."/>
            <person name="Alvarado L."/>
            <person name="Berlin A.M."/>
            <person name="Chapman S.B."/>
            <person name="Dewar J."/>
            <person name="Goldberg J."/>
            <person name="Griggs A."/>
            <person name="Gujja S."/>
            <person name="Hansen M."/>
            <person name="Howarth C."/>
            <person name="Imamovic A."/>
            <person name="Larimer J."/>
            <person name="McCowan C."/>
            <person name="Murphy C."/>
            <person name="Pearson M."/>
            <person name="Priest M."/>
            <person name="Roberts A."/>
            <person name="Saif S."/>
            <person name="Shea T."/>
            <person name="Sykes S."/>
            <person name="Wortman J."/>
            <person name="Nusbaum C."/>
            <person name="Birren B."/>
        </authorList>
    </citation>
    <scope>NUCLEOTIDE SEQUENCE</scope>
    <source>
        <strain evidence="9">CBS 10737</strain>
    </source>
</reference>
<dbReference type="InterPro" id="IPR019156">
    <property type="entry name" value="Ataxin-10_domain"/>
</dbReference>
<dbReference type="Gene3D" id="1.25.10.10">
    <property type="entry name" value="Leucine-rich Repeat Variant"/>
    <property type="match status" value="1"/>
</dbReference>
<dbReference type="EMBL" id="CP144525">
    <property type="protein sequence ID" value="WWC71634.1"/>
    <property type="molecule type" value="Genomic_DNA"/>
</dbReference>
<accession>A0A1B9I3T9</accession>
<evidence type="ECO:0000256" key="2">
    <source>
        <dbReference type="ARBA" id="ARBA00022618"/>
    </source>
</evidence>
<dbReference type="KEGG" id="kpin:30171876"/>
<dbReference type="InterPro" id="IPR016024">
    <property type="entry name" value="ARM-type_fold"/>
</dbReference>
<comment type="similarity">
    <text evidence="1">Belongs to the ataxin-10 family.</text>
</comment>
<dbReference type="Pfam" id="PF09759">
    <property type="entry name" value="Atx10homo_assoc"/>
    <property type="match status" value="1"/>
</dbReference>
<evidence type="ECO:0000256" key="4">
    <source>
        <dbReference type="ARBA" id="ARBA00044746"/>
    </source>
</evidence>
<dbReference type="InterPro" id="IPR011989">
    <property type="entry name" value="ARM-like"/>
</dbReference>
<evidence type="ECO:0000256" key="1">
    <source>
        <dbReference type="ARBA" id="ARBA00008384"/>
    </source>
</evidence>
<evidence type="ECO:0000313" key="8">
    <source>
        <dbReference type="EMBL" id="OCF50188.1"/>
    </source>
</evidence>
<comment type="function">
    <text evidence="4">May play a role in the regulation of cytokinesis.</text>
</comment>
<evidence type="ECO:0000256" key="3">
    <source>
        <dbReference type="ARBA" id="ARBA00023306"/>
    </source>
</evidence>
<protein>
    <recommendedName>
        <fullName evidence="5">Ataxin-10 homolog</fullName>
    </recommendedName>
    <alternativeName>
        <fullName evidence="6">Copper transport protein 86</fullName>
    </alternativeName>
</protein>
<evidence type="ECO:0000256" key="6">
    <source>
        <dbReference type="ARBA" id="ARBA00044805"/>
    </source>
</evidence>
<keyword evidence="10" id="KW-1185">Reference proteome</keyword>
<dbReference type="GO" id="GO:0051301">
    <property type="term" value="P:cell division"/>
    <property type="evidence" value="ECO:0007669"/>
    <property type="project" value="UniProtKB-KW"/>
</dbReference>
<dbReference type="Proteomes" id="UP000094020">
    <property type="component" value="Chromosome 7"/>
</dbReference>
<dbReference type="AlphaFoldDB" id="A0A1B9I3T9"/>
<keyword evidence="2" id="KW-0132">Cell division</keyword>
<evidence type="ECO:0000313" key="10">
    <source>
        <dbReference type="Proteomes" id="UP000094020"/>
    </source>
</evidence>
<feature type="domain" description="Ataxin-10" evidence="7">
    <location>
        <begin position="426"/>
        <end position="501"/>
    </location>
</feature>
<evidence type="ECO:0000259" key="7">
    <source>
        <dbReference type="Pfam" id="PF09759"/>
    </source>
</evidence>
<dbReference type="GeneID" id="30171876"/>
<reference evidence="8" key="3">
    <citation type="submission" date="2016-07" db="EMBL/GenBank/DDBJ databases">
        <title>Evolution of pathogenesis and genome organization in the Tremellales.</title>
        <authorList>
            <person name="Cuomo C."/>
            <person name="Litvintseva A."/>
            <person name="Heitman J."/>
            <person name="Chen Y."/>
            <person name="Sun S."/>
            <person name="Springer D."/>
            <person name="Dromer F."/>
            <person name="Young S."/>
            <person name="Zeng Q."/>
            <person name="Chapman S."/>
            <person name="Gujja S."/>
            <person name="Saif S."/>
            <person name="Birren B."/>
        </authorList>
    </citation>
    <scope>NUCLEOTIDE SEQUENCE</scope>
    <source>
        <strain evidence="8">CBS 10737</strain>
    </source>
</reference>
<dbReference type="OrthoDB" id="379794at2759"/>
<name>A0A1B9I3T9_9TREE</name>
<dbReference type="GO" id="GO:0005829">
    <property type="term" value="C:cytosol"/>
    <property type="evidence" value="ECO:0007669"/>
    <property type="project" value="TreeGrafter"/>
</dbReference>
<dbReference type="PANTHER" id="PTHR13255">
    <property type="entry name" value="ATAXIN-10"/>
    <property type="match status" value="1"/>
</dbReference>
<keyword evidence="3" id="KW-0131">Cell cycle</keyword>
<reference evidence="9" key="4">
    <citation type="submission" date="2024-02" db="EMBL/GenBank/DDBJ databases">
        <title>Comparative genomics of Cryptococcus and Kwoniella reveals pathogenesis evolution and contrasting modes of karyotype evolution via chromosome fusion or intercentromeric recombination.</title>
        <authorList>
            <person name="Coelho M.A."/>
            <person name="David-Palma M."/>
            <person name="Shea T."/>
            <person name="Bowers K."/>
            <person name="McGinley-Smith S."/>
            <person name="Mohammad A.W."/>
            <person name="Gnirke A."/>
            <person name="Yurkov A.M."/>
            <person name="Nowrousian M."/>
            <person name="Sun S."/>
            <person name="Cuomo C.A."/>
            <person name="Heitman J."/>
        </authorList>
    </citation>
    <scope>NUCLEOTIDE SEQUENCE</scope>
    <source>
        <strain evidence="9">CBS 10737</strain>
    </source>
</reference>
<dbReference type="SUPFAM" id="SSF48371">
    <property type="entry name" value="ARM repeat"/>
    <property type="match status" value="1"/>
</dbReference>
<dbReference type="PANTHER" id="PTHR13255:SF0">
    <property type="entry name" value="ATAXIN-10"/>
    <property type="match status" value="1"/>
</dbReference>
<organism evidence="8">
    <name type="scientific">Kwoniella pini CBS 10737</name>
    <dbReference type="NCBI Taxonomy" id="1296096"/>
    <lineage>
        <taxon>Eukaryota</taxon>
        <taxon>Fungi</taxon>
        <taxon>Dikarya</taxon>
        <taxon>Basidiomycota</taxon>
        <taxon>Agaricomycotina</taxon>
        <taxon>Tremellomycetes</taxon>
        <taxon>Tremellales</taxon>
        <taxon>Cryptococcaceae</taxon>
        <taxon>Kwoniella</taxon>
    </lineage>
</organism>
<reference evidence="8" key="1">
    <citation type="submission" date="2013-07" db="EMBL/GenBank/DDBJ databases">
        <title>The Genome Sequence of Cryptococcus pinus CBS10737.</title>
        <authorList>
            <consortium name="The Broad Institute Genome Sequencing Platform"/>
            <person name="Cuomo C."/>
            <person name="Litvintseva A."/>
            <person name="Chen Y."/>
            <person name="Heitman J."/>
            <person name="Sun S."/>
            <person name="Springer D."/>
            <person name="Dromer F."/>
            <person name="Young S.K."/>
            <person name="Zeng Q."/>
            <person name="Gargeya S."/>
            <person name="Fitzgerald M."/>
            <person name="Abouelleil A."/>
            <person name="Alvarado L."/>
            <person name="Berlin A.M."/>
            <person name="Chapman S.B."/>
            <person name="Dewar J."/>
            <person name="Goldberg J."/>
            <person name="Griggs A."/>
            <person name="Gujja S."/>
            <person name="Hansen M."/>
            <person name="Howarth C."/>
            <person name="Imamovic A."/>
            <person name="Larimer J."/>
            <person name="McCowan C."/>
            <person name="Murphy C."/>
            <person name="Pearson M."/>
            <person name="Priest M."/>
            <person name="Roberts A."/>
            <person name="Saif S."/>
            <person name="Shea T."/>
            <person name="Sykes S."/>
            <person name="Wortman J."/>
            <person name="Nusbaum C."/>
            <person name="Birren B."/>
        </authorList>
    </citation>
    <scope>NUCLEOTIDE SEQUENCE [LARGE SCALE GENOMIC DNA]</scope>
    <source>
        <strain evidence="8">CBS 10737</strain>
    </source>
</reference>
<gene>
    <name evidence="8" type="ORF">I206_03507</name>
    <name evidence="9" type="ORF">I206_105592</name>
</gene>
<sequence>MDTSGLAAALIQGSEVILKSDEACLDFARSSEGVARYIAQNLDERQELVDLDDEGNNIFDALNLLWAKLAKSFDPSQATANHSEGWASEDSRIQLALGLGKLERNLIAGLQTFQDIAEQHEESLRALIFHVTTFIRIADERFFTLQSVLAQLLCNLISPSSAQPGADRLADKYLQLYLSGGRNEDIIIRLLDSRDTKTNNATLHLLNNVVRGNEARLRLLLSGVGVRWLAKILNRMDEWVEVQNGLFELGASIFNNIIDHSLHPELFQLLSDPAEVITPSQTILLKVLDSHLSSSTQSSPSPSPHLFMIGLFHNLAKYSKISIDSKQDDPRLPKIFEGLILVTEGLSAIGLSVQSRKDENYSLQEDLNGDEEVVRTMKDGTNGVVKPSIDLLRSLDTFFPRINPRAKSTGASITSISDELKPFSNLKRNLVQLLGILTFEDTLVGDQVREEEGIQLILGMTEIDENNPYLREHALLCVRNLMLNNPSNQSIISQMNPVGVLSPDNGELLPVPEKMKKK</sequence>
<proteinExistence type="inferred from homology"/>
<evidence type="ECO:0000313" key="9">
    <source>
        <dbReference type="EMBL" id="WWC71634.1"/>
    </source>
</evidence>
<dbReference type="RefSeq" id="XP_019011407.1">
    <property type="nucleotide sequence ID" value="XM_019155253.1"/>
</dbReference>
<dbReference type="InterPro" id="IPR051374">
    <property type="entry name" value="Ataxin-10/CTR86_families"/>
</dbReference>